<gene>
    <name evidence="2" type="ORF">BLNAU_11334</name>
</gene>
<reference evidence="2 3" key="1">
    <citation type="journal article" date="2022" name="bioRxiv">
        <title>Genomics of Preaxostyla Flagellates Illuminates Evolutionary Transitions and the Path Towards Mitochondrial Loss.</title>
        <authorList>
            <person name="Novak L.V.F."/>
            <person name="Treitli S.C."/>
            <person name="Pyrih J."/>
            <person name="Halakuc P."/>
            <person name="Pipaliya S.V."/>
            <person name="Vacek V."/>
            <person name="Brzon O."/>
            <person name="Soukal P."/>
            <person name="Eme L."/>
            <person name="Dacks J.B."/>
            <person name="Karnkowska A."/>
            <person name="Elias M."/>
            <person name="Hampl V."/>
        </authorList>
    </citation>
    <scope>NUCLEOTIDE SEQUENCE [LARGE SCALE GENOMIC DNA]</scope>
    <source>
        <strain evidence="2">NAU3</strain>
        <tissue evidence="2">Gut</tissue>
    </source>
</reference>
<organism evidence="2 3">
    <name type="scientific">Blattamonas nauphoetae</name>
    <dbReference type="NCBI Taxonomy" id="2049346"/>
    <lineage>
        <taxon>Eukaryota</taxon>
        <taxon>Metamonada</taxon>
        <taxon>Preaxostyla</taxon>
        <taxon>Oxymonadida</taxon>
        <taxon>Blattamonas</taxon>
    </lineage>
</organism>
<dbReference type="Proteomes" id="UP001281761">
    <property type="component" value="Unassembled WGS sequence"/>
</dbReference>
<dbReference type="PANTHER" id="PTHR13608:SF3">
    <property type="entry name" value="ARMADILLO-LIKE HELICAL DOMAIN-CONTAINING PROTEIN 3"/>
    <property type="match status" value="1"/>
</dbReference>
<comment type="caution">
    <text evidence="2">The sequence shown here is derived from an EMBL/GenBank/DDBJ whole genome shotgun (WGS) entry which is preliminary data.</text>
</comment>
<feature type="compositionally biased region" description="Low complexity" evidence="1">
    <location>
        <begin position="167"/>
        <end position="180"/>
    </location>
</feature>
<feature type="region of interest" description="Disordered" evidence="1">
    <location>
        <begin position="136"/>
        <end position="180"/>
    </location>
</feature>
<sequence length="805" mass="89338">MNQCGSLLSLFLQAPRELQMEELNLFFATPFDRRSFLAVLRTYSAEHLHKQQGQINKLCLESINRLNSQNRTEQLTAASYLSTLIYHISRLTLRSFVSDFITLLCGFSRADEFFSSLFDTICSVFTRLQIHHPKPHQTGLSSMDQFKPPHQFNGPLQPQFPHPGEASTLTLPPSSSSKPALNNELVAKKLLEEKETEAIKIESLRILYHLLNAHPQIEKNGLIEYFTGHEMQISSICTSLLHHPPGTPLCDLSIEILSLLFSTTSGQPAPAVPALLAQSEITNVQTMVTAAIPPILESLSSCLSVFPLLSTPFEFTSSAMPATLLSHVLLFHSLAAHPAPLVSFIHSQLSSGTFNQSPITSKPQPAAPDSPFSMFLSYLTQFLSFLVLTPSFIPQPSTSSTSSLVRPSPLRFHSFRLLLSSIRPLFADNELLALLVSSSARIFTIIPHPPSASVWDSFVAQTKAFTHWIGSFLPQSSQRTNINSLLIGFMPSISFPSFTISSQNTARTSLNTSLASFVGIGSFICGVVEAIAHFLEGSVETDCVDLDIVFDSLSVCLFILHFCCRETTIVLPVCVEEHTTLSQNEIGGCWPVRKAPDHASESPEPDQDKARPGKALVIQHSSFQSLSTAVLHLLGFLVSVLEAGEFQTVMANPSFSHVESFVFHCIHLSLALISLLVTFHSLFLHPSHFITFLSHLSKSADFLDRLHSNQKTTHKTDIERLTVFLLNKISSSDPHAENTSLSDQNPAKPQNSQMTPRKLLQLTLPDPLVTPPYHMQQREHIFVRLFSKELIETVRKEDDSRFSIR</sequence>
<evidence type="ECO:0000313" key="3">
    <source>
        <dbReference type="Proteomes" id="UP001281761"/>
    </source>
</evidence>
<feature type="region of interest" description="Disordered" evidence="1">
    <location>
        <begin position="733"/>
        <end position="754"/>
    </location>
</feature>
<evidence type="ECO:0000256" key="1">
    <source>
        <dbReference type="SAM" id="MobiDB-lite"/>
    </source>
</evidence>
<accession>A0ABQ9XQS3</accession>
<dbReference type="PANTHER" id="PTHR13608">
    <property type="entry name" value="ARMADILLO-LIKE HELICAL DOMAIN-CONTAINING PROTEIN 3"/>
    <property type="match status" value="1"/>
</dbReference>
<protein>
    <submittedName>
        <fullName evidence="2">Uncharacterized protein</fullName>
    </submittedName>
</protein>
<dbReference type="InterPro" id="IPR039868">
    <property type="entry name" value="ARMD3-like"/>
</dbReference>
<dbReference type="EMBL" id="JARBJD010000087">
    <property type="protein sequence ID" value="KAK2953777.1"/>
    <property type="molecule type" value="Genomic_DNA"/>
</dbReference>
<keyword evidence="3" id="KW-1185">Reference proteome</keyword>
<name>A0ABQ9XQS3_9EUKA</name>
<evidence type="ECO:0000313" key="2">
    <source>
        <dbReference type="EMBL" id="KAK2953777.1"/>
    </source>
</evidence>
<proteinExistence type="predicted"/>